<dbReference type="EMBL" id="CP001787">
    <property type="protein sequence ID" value="ACX73317.1"/>
    <property type="molecule type" value="Genomic_DNA"/>
</dbReference>
<dbReference type="GeneID" id="8513808"/>
<dbReference type="GO" id="GO:0030973">
    <property type="term" value="F:molybdate ion binding"/>
    <property type="evidence" value="ECO:0007669"/>
    <property type="project" value="TreeGrafter"/>
</dbReference>
<name>C9RIB5_METVM</name>
<dbReference type="PANTHER" id="PTHR30632">
    <property type="entry name" value="MOLYBDATE-BINDING PERIPLASMIC PROTEIN"/>
    <property type="match status" value="1"/>
</dbReference>
<keyword evidence="2" id="KW-1185">Reference proteome</keyword>
<protein>
    <submittedName>
        <fullName evidence="1">Extracellular solute-binding protein</fullName>
    </submittedName>
</protein>
<dbReference type="OrthoDB" id="15033at2157"/>
<dbReference type="eggNOG" id="arCOG00219">
    <property type="taxonomic scope" value="Archaea"/>
</dbReference>
<dbReference type="Gene3D" id="3.40.190.10">
    <property type="entry name" value="Periplasmic binding protein-like II"/>
    <property type="match status" value="2"/>
</dbReference>
<dbReference type="AlphaFoldDB" id="C9RIB5"/>
<dbReference type="HOGENOM" id="CLU_065520_2_2_2"/>
<gene>
    <name evidence="1" type="ordered locus">Metvu_1464</name>
</gene>
<accession>C9RIB5</accession>
<evidence type="ECO:0000313" key="1">
    <source>
        <dbReference type="EMBL" id="ACX73317.1"/>
    </source>
</evidence>
<dbReference type="RefSeq" id="WP_015733536.1">
    <property type="nucleotide sequence ID" value="NC_013407.1"/>
</dbReference>
<dbReference type="PANTHER" id="PTHR30632:SF0">
    <property type="entry name" value="SULFATE-BINDING PROTEIN"/>
    <property type="match status" value="1"/>
</dbReference>
<dbReference type="GO" id="GO:0015689">
    <property type="term" value="P:molybdate ion transport"/>
    <property type="evidence" value="ECO:0007669"/>
    <property type="project" value="TreeGrafter"/>
</dbReference>
<dbReference type="KEGG" id="mvu:Metvu_1464"/>
<evidence type="ECO:0000313" key="2">
    <source>
        <dbReference type="Proteomes" id="UP000002063"/>
    </source>
</evidence>
<dbReference type="Proteomes" id="UP000002063">
    <property type="component" value="Chromosome"/>
</dbReference>
<organism evidence="1 2">
    <name type="scientific">Methanocaldococcus vulcanius (strain ATCC 700851 / DSM 12094 / M7)</name>
    <name type="common">Methanococcus vulcanius</name>
    <dbReference type="NCBI Taxonomy" id="579137"/>
    <lineage>
        <taxon>Archaea</taxon>
        <taxon>Methanobacteriati</taxon>
        <taxon>Methanobacteriota</taxon>
        <taxon>Methanomada group</taxon>
        <taxon>Methanococci</taxon>
        <taxon>Methanococcales</taxon>
        <taxon>Methanocaldococcaceae</taxon>
        <taxon>Methanocaldococcus</taxon>
    </lineage>
</organism>
<dbReference type="InterPro" id="IPR050682">
    <property type="entry name" value="ModA/WtpA"/>
</dbReference>
<proteinExistence type="predicted"/>
<reference evidence="1" key="1">
    <citation type="submission" date="2009-10" db="EMBL/GenBank/DDBJ databases">
        <title>Complete sequence of chromosome of Methanocaldococcus vulcanius M7.</title>
        <authorList>
            <consortium name="US DOE Joint Genome Institute"/>
            <person name="Lucas S."/>
            <person name="Copeland A."/>
            <person name="Lapidus A."/>
            <person name="Glavina del Rio T."/>
            <person name="Dalin E."/>
            <person name="Tice H."/>
            <person name="Bruce D."/>
            <person name="Goodwin L."/>
            <person name="Pitluck S."/>
            <person name="Lcollab F.I."/>
            <person name="Brettin T."/>
            <person name="Detter J.C."/>
            <person name="Han C."/>
            <person name="Tapia R."/>
            <person name="Kuske C.R."/>
            <person name="Schmutz J."/>
            <person name="Larimer F."/>
            <person name="Land M."/>
            <person name="Hauser L."/>
            <person name="Kyrpides N."/>
            <person name="Ovchinikova G."/>
            <person name="Sieprawska-Lupa M."/>
            <person name="Whitman W.B."/>
            <person name="Woyke T."/>
        </authorList>
    </citation>
    <scope>NUCLEOTIDE SEQUENCE [LARGE SCALE GENOMIC DNA]</scope>
    <source>
        <strain evidence="1">M7</strain>
    </source>
</reference>
<dbReference type="STRING" id="579137.Metvu_1464"/>
<dbReference type="Pfam" id="PF13531">
    <property type="entry name" value="SBP_bac_11"/>
    <property type="match status" value="1"/>
</dbReference>
<dbReference type="SUPFAM" id="SSF53850">
    <property type="entry name" value="Periplasmic binding protein-like II"/>
    <property type="match status" value="1"/>
</dbReference>
<sequence>MVSKDKKIKYILIFVSFLISITCYAYFFPEVQFSKNSKDTLTIYACGGSTEMLNKIDKLFEEKYHCKINLISSNTVEYLNLLTHVKKGDIVISRSTETPVYLKDLGAVDNYSIAYFTTWDIVVRRGNPKHIKTINDLLKPDVKVLTASGASINEYGIFNQKSWSFVSELYDKSYKDFNCRRAMLKYFLDGYGDACIVEDRLIHDLHVEDDVSTIKIPWKFYYLQSSVFSISMLKYSKHRELDEKYIDFILNNDTVKKIMESYGYIPVNTKEGKYILRRYYESQQ</sequence>